<reference evidence="1 2" key="1">
    <citation type="journal article" date="2023" name="ISME J.">
        <title>Cultivation and genomic characterization of novel and ubiquitous marine nitrite-oxidizing bacteria from the Nitrospirales.</title>
        <authorList>
            <person name="Mueller A.J."/>
            <person name="Daebeler A."/>
            <person name="Herbold C.W."/>
            <person name="Kirkegaard R.H."/>
            <person name="Daims H."/>
        </authorList>
    </citation>
    <scope>NUCLEOTIDE SEQUENCE [LARGE SCALE GENOMIC DNA]</scope>
    <source>
        <strain evidence="1 2">EB</strain>
    </source>
</reference>
<dbReference type="EMBL" id="JAQOUE010000001">
    <property type="protein sequence ID" value="MDT7042622.1"/>
    <property type="molecule type" value="Genomic_DNA"/>
</dbReference>
<dbReference type="Proteomes" id="UP001250932">
    <property type="component" value="Unassembled WGS sequence"/>
</dbReference>
<name>A0ABU3K8E0_9BACT</name>
<evidence type="ECO:0000313" key="2">
    <source>
        <dbReference type="Proteomes" id="UP001250932"/>
    </source>
</evidence>
<comment type="caution">
    <text evidence="1">The sequence shown here is derived from an EMBL/GenBank/DDBJ whole genome shotgun (WGS) entry which is preliminary data.</text>
</comment>
<gene>
    <name evidence="1" type="ORF">PPG34_09690</name>
</gene>
<proteinExistence type="predicted"/>
<protein>
    <submittedName>
        <fullName evidence="1">Uncharacterized protein</fullName>
    </submittedName>
</protein>
<keyword evidence="2" id="KW-1185">Reference proteome</keyword>
<dbReference type="RefSeq" id="WP_313833058.1">
    <property type="nucleotide sequence ID" value="NZ_JAQOUE010000001.1"/>
</dbReference>
<sequence>MIETFTEKGQGRLLRVLKHLNLSDMDQANLYRVSHGLRIPKLFADGLPSEETRRVVLQGLSQFAKADDPSGKSWKSDLEDFARLLGS</sequence>
<accession>A0ABU3K8E0</accession>
<evidence type="ECO:0000313" key="1">
    <source>
        <dbReference type="EMBL" id="MDT7042622.1"/>
    </source>
</evidence>
<organism evidence="1 2">
    <name type="scientific">Candidatus Nitronereus thalassa</name>
    <dbReference type="NCBI Taxonomy" id="3020898"/>
    <lineage>
        <taxon>Bacteria</taxon>
        <taxon>Pseudomonadati</taxon>
        <taxon>Nitrospirota</taxon>
        <taxon>Nitrospiria</taxon>
        <taxon>Nitrospirales</taxon>
        <taxon>Nitrospiraceae</taxon>
        <taxon>Candidatus Nitronereus</taxon>
    </lineage>
</organism>